<evidence type="ECO:0000256" key="4">
    <source>
        <dbReference type="ARBA" id="ARBA00023027"/>
    </source>
</evidence>
<dbReference type="InterPro" id="IPR042518">
    <property type="entry name" value="SirC_C"/>
</dbReference>
<dbReference type="PANTHER" id="PTHR35330:SF1">
    <property type="entry name" value="SIROHEME BIOSYNTHESIS PROTEIN MET8"/>
    <property type="match status" value="1"/>
</dbReference>
<evidence type="ECO:0000313" key="9">
    <source>
        <dbReference type="Proteomes" id="UP000670947"/>
    </source>
</evidence>
<dbReference type="Pfam" id="PF14824">
    <property type="entry name" value="Sirohm_synth_M"/>
    <property type="match status" value="1"/>
</dbReference>
<proteinExistence type="predicted"/>
<dbReference type="SUPFAM" id="SSF51735">
    <property type="entry name" value="NAD(P)-binding Rossmann-fold domains"/>
    <property type="match status" value="1"/>
</dbReference>
<accession>A0ABS3WB05</accession>
<dbReference type="RefSeq" id="WP_208848335.1">
    <property type="nucleotide sequence ID" value="NZ_JAGGDJ010000010.1"/>
</dbReference>
<comment type="caution">
    <text evidence="8">The sequence shown here is derived from an EMBL/GenBank/DDBJ whole genome shotgun (WGS) entry which is preliminary data.</text>
</comment>
<dbReference type="Pfam" id="PF13241">
    <property type="entry name" value="NAD_binding_7"/>
    <property type="match status" value="1"/>
</dbReference>
<keyword evidence="5" id="KW-0627">Porphyrin biosynthesis</keyword>
<gene>
    <name evidence="8" type="ORF">I8J29_14760</name>
</gene>
<protein>
    <recommendedName>
        <fullName evidence="2">precorrin-2 dehydrogenase</fullName>
        <ecNumber evidence="2">1.3.1.76</ecNumber>
    </recommendedName>
</protein>
<dbReference type="InterPro" id="IPR028161">
    <property type="entry name" value="Met8-like"/>
</dbReference>
<dbReference type="NCBIfam" id="TIGR01470">
    <property type="entry name" value="cysG_Nterm"/>
    <property type="match status" value="1"/>
</dbReference>
<sequence>MAAYYPMMMDLTGRRCVVVGGGPVAERKTLGLLDGGAGELIVVAPRVTAKLEELAVSGSIALERREYMESDADGAFLLFAATDDRLLNGRVAADAARLGALVNTADAGGEGDFATPAAVRRGELVIAVTTGGASPVLAALLRRRLAGQYGPAFEASVGRLHELRLLAQTGIADAGLRSAVLRLAAEQTMREAESLPADGEANAGETIEQWMSRLRDAAERGR</sequence>
<evidence type="ECO:0000256" key="5">
    <source>
        <dbReference type="ARBA" id="ARBA00023244"/>
    </source>
</evidence>
<dbReference type="Gene3D" id="1.10.8.610">
    <property type="entry name" value="SirC, precorrin-2 dehydrogenase, C-terminal helical domain-like"/>
    <property type="match status" value="1"/>
</dbReference>
<dbReference type="EC" id="1.3.1.76" evidence="2"/>
<evidence type="ECO:0000313" key="8">
    <source>
        <dbReference type="EMBL" id="MBO7745467.1"/>
    </source>
</evidence>
<dbReference type="InterPro" id="IPR036291">
    <property type="entry name" value="NAD(P)-bd_dom_sf"/>
</dbReference>
<keyword evidence="9" id="KW-1185">Reference proteome</keyword>
<dbReference type="InterPro" id="IPR028281">
    <property type="entry name" value="Sirohaem_synthase_central"/>
</dbReference>
<evidence type="ECO:0000256" key="6">
    <source>
        <dbReference type="ARBA" id="ARBA00047561"/>
    </source>
</evidence>
<evidence type="ECO:0000256" key="2">
    <source>
        <dbReference type="ARBA" id="ARBA00012400"/>
    </source>
</evidence>
<comment type="pathway">
    <text evidence="1">Porphyrin-containing compound metabolism; siroheme biosynthesis; sirohydrochlorin from precorrin-2: step 1/1.</text>
</comment>
<feature type="domain" description="Siroheme synthase central" evidence="7">
    <location>
        <begin position="121"/>
        <end position="147"/>
    </location>
</feature>
<keyword evidence="4" id="KW-0520">NAD</keyword>
<dbReference type="Gene3D" id="3.40.50.720">
    <property type="entry name" value="NAD(P)-binding Rossmann-like Domain"/>
    <property type="match status" value="1"/>
</dbReference>
<dbReference type="SUPFAM" id="SSF75615">
    <property type="entry name" value="Siroheme synthase middle domains-like"/>
    <property type="match status" value="1"/>
</dbReference>
<comment type="catalytic activity">
    <reaction evidence="6">
        <text>precorrin-2 + NAD(+) = sirohydrochlorin + NADH + 2 H(+)</text>
        <dbReference type="Rhea" id="RHEA:15613"/>
        <dbReference type="ChEBI" id="CHEBI:15378"/>
        <dbReference type="ChEBI" id="CHEBI:57540"/>
        <dbReference type="ChEBI" id="CHEBI:57945"/>
        <dbReference type="ChEBI" id="CHEBI:58351"/>
        <dbReference type="ChEBI" id="CHEBI:58827"/>
        <dbReference type="EC" id="1.3.1.76"/>
    </reaction>
</comment>
<dbReference type="PANTHER" id="PTHR35330">
    <property type="entry name" value="SIROHEME BIOSYNTHESIS PROTEIN MET8"/>
    <property type="match status" value="1"/>
</dbReference>
<evidence type="ECO:0000256" key="3">
    <source>
        <dbReference type="ARBA" id="ARBA00023002"/>
    </source>
</evidence>
<reference evidence="8 9" key="1">
    <citation type="submission" date="2021-03" db="EMBL/GenBank/DDBJ databases">
        <title>Paenibacillus artemisicola MWE-103 whole genome sequence.</title>
        <authorList>
            <person name="Ham Y.J."/>
        </authorList>
    </citation>
    <scope>NUCLEOTIDE SEQUENCE [LARGE SCALE GENOMIC DNA]</scope>
    <source>
        <strain evidence="8 9">MWE-103</strain>
    </source>
</reference>
<dbReference type="InterPro" id="IPR006367">
    <property type="entry name" value="Sirohaem_synthase_N"/>
</dbReference>
<dbReference type="EMBL" id="JAGGDJ010000010">
    <property type="protein sequence ID" value="MBO7745467.1"/>
    <property type="molecule type" value="Genomic_DNA"/>
</dbReference>
<evidence type="ECO:0000259" key="7">
    <source>
        <dbReference type="Pfam" id="PF14824"/>
    </source>
</evidence>
<organism evidence="8 9">
    <name type="scientific">Paenibacillus artemisiicola</name>
    <dbReference type="NCBI Taxonomy" id="1172618"/>
    <lineage>
        <taxon>Bacteria</taxon>
        <taxon>Bacillati</taxon>
        <taxon>Bacillota</taxon>
        <taxon>Bacilli</taxon>
        <taxon>Bacillales</taxon>
        <taxon>Paenibacillaceae</taxon>
        <taxon>Paenibacillus</taxon>
    </lineage>
</organism>
<name>A0ABS3WB05_9BACL</name>
<evidence type="ECO:0000256" key="1">
    <source>
        <dbReference type="ARBA" id="ARBA00005010"/>
    </source>
</evidence>
<dbReference type="Proteomes" id="UP000670947">
    <property type="component" value="Unassembled WGS sequence"/>
</dbReference>
<keyword evidence="3" id="KW-0560">Oxidoreductase</keyword>